<reference evidence="1 2" key="1">
    <citation type="submission" date="2019-02" db="EMBL/GenBank/DDBJ databases">
        <title>Kribbella capetownensis sp. nov. and Kribbella speibonae sp. nov., isolated from soil.</title>
        <authorList>
            <person name="Curtis S.M."/>
            <person name="Norton I."/>
            <person name="Everest G.J."/>
            <person name="Meyers P.R."/>
        </authorList>
    </citation>
    <scope>NUCLEOTIDE SEQUENCE [LARGE SCALE GENOMIC DNA]</scope>
    <source>
        <strain evidence="1 2">DSM 27082</strain>
    </source>
</reference>
<name>A0A4V2M1J6_9ACTN</name>
<protein>
    <recommendedName>
        <fullName evidence="3">Type II toxin-antitoxin system Phd/YefM family antitoxin</fullName>
    </recommendedName>
</protein>
<evidence type="ECO:0000313" key="2">
    <source>
        <dbReference type="Proteomes" id="UP000292695"/>
    </source>
</evidence>
<evidence type="ECO:0008006" key="3">
    <source>
        <dbReference type="Google" id="ProtNLM"/>
    </source>
</evidence>
<organism evidence="1 2">
    <name type="scientific">Kribbella sindirgiensis</name>
    <dbReference type="NCBI Taxonomy" id="1124744"/>
    <lineage>
        <taxon>Bacteria</taxon>
        <taxon>Bacillati</taxon>
        <taxon>Actinomycetota</taxon>
        <taxon>Actinomycetes</taxon>
        <taxon>Propionibacteriales</taxon>
        <taxon>Kribbellaceae</taxon>
        <taxon>Kribbella</taxon>
    </lineage>
</organism>
<dbReference type="RefSeq" id="WP_131296412.1">
    <property type="nucleotide sequence ID" value="NZ_SJKA01000027.1"/>
</dbReference>
<dbReference type="OrthoDB" id="4288807at2"/>
<comment type="caution">
    <text evidence="1">The sequence shown here is derived from an EMBL/GenBank/DDBJ whole genome shotgun (WGS) entry which is preliminary data.</text>
</comment>
<accession>A0A4V2M1J6</accession>
<dbReference type="EMBL" id="SJKA01000027">
    <property type="protein sequence ID" value="TCC17137.1"/>
    <property type="molecule type" value="Genomic_DNA"/>
</dbReference>
<gene>
    <name evidence="1" type="ORF">E0H50_40180</name>
</gene>
<dbReference type="AlphaFoldDB" id="A0A4V2M1J6"/>
<proteinExistence type="predicted"/>
<keyword evidence="2" id="KW-1185">Reference proteome</keyword>
<evidence type="ECO:0000313" key="1">
    <source>
        <dbReference type="EMBL" id="TCC17137.1"/>
    </source>
</evidence>
<dbReference type="Proteomes" id="UP000292695">
    <property type="component" value="Unassembled WGS sequence"/>
</dbReference>
<sequence length="119" mass="13119">MDPEETEHLLPDGRTVWVLSTTEASKNLPALLQLFRSGAAEPLVFGDAGQPEAAVIPFEVWRALTEAATDEEGFDSSYSLLRHRLKNPGGPSVPIEEVAAELGWDLDEEIDDSEFRKPK</sequence>